<comment type="caution">
    <text evidence="2">The sequence shown here is derived from an EMBL/GenBank/DDBJ whole genome shotgun (WGS) entry which is preliminary data.</text>
</comment>
<dbReference type="Gene3D" id="1.20.1250.20">
    <property type="entry name" value="MFS general substrate transporter like domains"/>
    <property type="match status" value="1"/>
</dbReference>
<name>A0AAW2L7J5_9LAMI</name>
<reference evidence="2" key="1">
    <citation type="submission" date="2020-06" db="EMBL/GenBank/DDBJ databases">
        <authorList>
            <person name="Li T."/>
            <person name="Hu X."/>
            <person name="Zhang T."/>
            <person name="Song X."/>
            <person name="Zhang H."/>
            <person name="Dai N."/>
            <person name="Sheng W."/>
            <person name="Hou X."/>
            <person name="Wei L."/>
        </authorList>
    </citation>
    <scope>NUCLEOTIDE SEQUENCE</scope>
    <source>
        <strain evidence="2">G01</strain>
        <tissue evidence="2">Leaf</tissue>
    </source>
</reference>
<accession>A0AAW2L7J5</accession>
<proteinExistence type="inferred from homology"/>
<gene>
    <name evidence="2" type="ORF">Sangu_2255000</name>
</gene>
<sequence>MHARRRSIISAVHIAVRLALTERQSSALCSSDRESERERMTISKATGDEISEAEVPLLDDVENGAVDFRAAPPFRSKSRMLESASFILGTGLAERFAYYGISSNLVSFLTKKLGQSTATAAVQLNAWYGISSLFADSGCFRG</sequence>
<protein>
    <submittedName>
        <fullName evidence="2">Protein NRT1/ PTR FAMILY 5.10</fullName>
    </submittedName>
</protein>
<comment type="similarity">
    <text evidence="1">Belongs to the major facilitator superfamily. Phosphate:H(+) symporter (TC 2.A.1.9) family.</text>
</comment>
<reference evidence="2" key="2">
    <citation type="journal article" date="2024" name="Plant">
        <title>Genomic evolution and insights into agronomic trait innovations of Sesamum species.</title>
        <authorList>
            <person name="Miao H."/>
            <person name="Wang L."/>
            <person name="Qu L."/>
            <person name="Liu H."/>
            <person name="Sun Y."/>
            <person name="Le M."/>
            <person name="Wang Q."/>
            <person name="Wei S."/>
            <person name="Zheng Y."/>
            <person name="Lin W."/>
            <person name="Duan Y."/>
            <person name="Cao H."/>
            <person name="Xiong S."/>
            <person name="Wang X."/>
            <person name="Wei L."/>
            <person name="Li C."/>
            <person name="Ma Q."/>
            <person name="Ju M."/>
            <person name="Zhao R."/>
            <person name="Li G."/>
            <person name="Mu C."/>
            <person name="Tian Q."/>
            <person name="Mei H."/>
            <person name="Zhang T."/>
            <person name="Gao T."/>
            <person name="Zhang H."/>
        </authorList>
    </citation>
    <scope>NUCLEOTIDE SEQUENCE</scope>
    <source>
        <strain evidence="2">G01</strain>
    </source>
</reference>
<dbReference type="AlphaFoldDB" id="A0AAW2L7J5"/>
<evidence type="ECO:0000256" key="1">
    <source>
        <dbReference type="ARBA" id="ARBA00044504"/>
    </source>
</evidence>
<dbReference type="InterPro" id="IPR036259">
    <property type="entry name" value="MFS_trans_sf"/>
</dbReference>
<organism evidence="2">
    <name type="scientific">Sesamum angustifolium</name>
    <dbReference type="NCBI Taxonomy" id="2727405"/>
    <lineage>
        <taxon>Eukaryota</taxon>
        <taxon>Viridiplantae</taxon>
        <taxon>Streptophyta</taxon>
        <taxon>Embryophyta</taxon>
        <taxon>Tracheophyta</taxon>
        <taxon>Spermatophyta</taxon>
        <taxon>Magnoliopsida</taxon>
        <taxon>eudicotyledons</taxon>
        <taxon>Gunneridae</taxon>
        <taxon>Pentapetalae</taxon>
        <taxon>asterids</taxon>
        <taxon>lamiids</taxon>
        <taxon>Lamiales</taxon>
        <taxon>Pedaliaceae</taxon>
        <taxon>Sesamum</taxon>
    </lineage>
</organism>
<evidence type="ECO:0000313" key="2">
    <source>
        <dbReference type="EMBL" id="KAL0314106.1"/>
    </source>
</evidence>
<dbReference type="EMBL" id="JACGWK010000015">
    <property type="protein sequence ID" value="KAL0314106.1"/>
    <property type="molecule type" value="Genomic_DNA"/>
</dbReference>